<gene>
    <name evidence="2" type="ORF">NNL38_18905</name>
</gene>
<dbReference type="RefSeq" id="WP_255391995.1">
    <property type="nucleotide sequence ID" value="NZ_CP101509.1"/>
</dbReference>
<evidence type="ECO:0000313" key="2">
    <source>
        <dbReference type="EMBL" id="UTV30633.1"/>
    </source>
</evidence>
<dbReference type="Proteomes" id="UP001057998">
    <property type="component" value="Chromosome 2"/>
</dbReference>
<dbReference type="Pfam" id="PF11454">
    <property type="entry name" value="DUF3016"/>
    <property type="match status" value="1"/>
</dbReference>
<feature type="signal peptide" evidence="1">
    <location>
        <begin position="1"/>
        <end position="36"/>
    </location>
</feature>
<proteinExistence type="predicted"/>
<accession>A0ABY5GNZ3</accession>
<organism evidence="2 3">
    <name type="scientific">Photobacterium atrarenae</name>
    <dbReference type="NCBI Taxonomy" id="865757"/>
    <lineage>
        <taxon>Bacteria</taxon>
        <taxon>Pseudomonadati</taxon>
        <taxon>Pseudomonadota</taxon>
        <taxon>Gammaproteobacteria</taxon>
        <taxon>Vibrionales</taxon>
        <taxon>Vibrionaceae</taxon>
        <taxon>Photobacterium</taxon>
    </lineage>
</organism>
<dbReference type="EMBL" id="CP101509">
    <property type="protein sequence ID" value="UTV30633.1"/>
    <property type="molecule type" value="Genomic_DNA"/>
</dbReference>
<name>A0ABY5GNZ3_9GAMM</name>
<dbReference type="InterPro" id="IPR021557">
    <property type="entry name" value="DUF3016"/>
</dbReference>
<evidence type="ECO:0000256" key="1">
    <source>
        <dbReference type="SAM" id="SignalP"/>
    </source>
</evidence>
<protein>
    <submittedName>
        <fullName evidence="2">DUF3016 domain-containing protein</fullName>
    </submittedName>
</protein>
<feature type="chain" id="PRO_5045189322" evidence="1">
    <location>
        <begin position="37"/>
        <end position="182"/>
    </location>
</feature>
<reference evidence="2" key="1">
    <citation type="submission" date="2022-07" db="EMBL/GenBank/DDBJ databases">
        <title>Genome sequencing of Photobacterium atrarenae GJH2-4.</title>
        <authorList>
            <person name="Park S.-J."/>
        </authorList>
    </citation>
    <scope>NUCLEOTIDE SEQUENCE</scope>
    <source>
        <strain evidence="2">GJH2-4</strain>
    </source>
</reference>
<keyword evidence="1" id="KW-0732">Signal</keyword>
<evidence type="ECO:0000313" key="3">
    <source>
        <dbReference type="Proteomes" id="UP001057998"/>
    </source>
</evidence>
<sequence length="182" mass="20862">MAPASAMPHSIRRPSRMKRLSWLLPCLLWLTTPTWADERLVKPPVSVTWISPEKYRDIRSATGGQKSFEKKVFEALTYYFQDAAEHYLQKGQTLEISVIDLDLAGDVRINTSGQRIRILTSISSPAISLNYKLLEGETIVKSDKVWLTDLNYQSSAAGLGHRSPLVYERIMIQRWIQKTFHQ</sequence>
<keyword evidence="3" id="KW-1185">Reference proteome</keyword>